<dbReference type="PANTHER" id="PTHR38731:SF1">
    <property type="entry name" value="FECR PROTEIN DOMAIN-CONTAINING PROTEIN"/>
    <property type="match status" value="1"/>
</dbReference>
<dbReference type="InterPro" id="IPR006860">
    <property type="entry name" value="FecR"/>
</dbReference>
<dbReference type="AlphaFoldDB" id="A0A178LMS1"/>
<proteinExistence type="predicted"/>
<accession>A0A178LMS1</accession>
<evidence type="ECO:0000313" key="3">
    <source>
        <dbReference type="Proteomes" id="UP000078356"/>
    </source>
</evidence>
<comment type="caution">
    <text evidence="2">The sequence shown here is derived from an EMBL/GenBank/DDBJ whole genome shotgun (WGS) entry which is preliminary data.</text>
</comment>
<dbReference type="EMBL" id="LWCR01000001">
    <property type="protein sequence ID" value="OAN32276.1"/>
    <property type="molecule type" value="Genomic_DNA"/>
</dbReference>
<protein>
    <recommendedName>
        <fullName evidence="1">FecR protein domain-containing protein</fullName>
    </recommendedName>
</protein>
<dbReference type="Pfam" id="PF04773">
    <property type="entry name" value="FecR"/>
    <property type="match status" value="1"/>
</dbReference>
<dbReference type="PANTHER" id="PTHR38731">
    <property type="entry name" value="LIPL45-RELATED LIPOPROTEIN-RELATED"/>
    <property type="match status" value="1"/>
</dbReference>
<dbReference type="OrthoDB" id="7028389at2"/>
<evidence type="ECO:0000259" key="1">
    <source>
        <dbReference type="Pfam" id="PF04773"/>
    </source>
</evidence>
<name>A0A178LMS1_9PSED</name>
<feature type="domain" description="FecR protein" evidence="1">
    <location>
        <begin position="60"/>
        <end position="147"/>
    </location>
</feature>
<dbReference type="Proteomes" id="UP000078356">
    <property type="component" value="Unassembled WGS sequence"/>
</dbReference>
<organism evidence="2 3">
    <name type="scientific">Pseudomonas oryzihabitans</name>
    <dbReference type="NCBI Taxonomy" id="47885"/>
    <lineage>
        <taxon>Bacteria</taxon>
        <taxon>Pseudomonadati</taxon>
        <taxon>Pseudomonadota</taxon>
        <taxon>Gammaproteobacteria</taxon>
        <taxon>Pseudomonadales</taxon>
        <taxon>Pseudomonadaceae</taxon>
        <taxon>Pseudomonas</taxon>
    </lineage>
</organism>
<evidence type="ECO:0000313" key="2">
    <source>
        <dbReference type="EMBL" id="OAN32276.1"/>
    </source>
</evidence>
<sequence>MKRILCALALLGVQVLGAPLVTAAEESHVALIKSVSGSVTVLRQTTTFQAQAGTTLQVADRLQAGPESTAAIVFLDGTLLTLGNDADVQLRDYLFEPKSSRYGFSVYLTKGAAIYSSGKIGKVSPDSVKIETPSATIGVRGTRFLVQAQ</sequence>
<gene>
    <name evidence="2" type="ORF">A4V15_00815</name>
</gene>
<dbReference type="RefSeq" id="WP_026083591.1">
    <property type="nucleotide sequence ID" value="NZ_LWCR01000001.1"/>
</dbReference>
<reference evidence="2 3" key="1">
    <citation type="submission" date="2016-04" db="EMBL/GenBank/DDBJ databases">
        <title>Draft Genome Sequences of Staphylococcus capitis Strain H36, S. capitis Strain H65, S. cohnii Strain H62, S. hominis Strain H69, Mycobacterium iranicum Strain H39, Plantibacter sp. Strain H53, Pseudomonas oryzihabitans Strain H72, and Microbacterium sp. Strain H83, isolated from residential settings.</title>
        <authorList>
            <person name="Lymperopoulou D."/>
            <person name="Adams R.I."/>
            <person name="Lindow S."/>
            <person name="Coil D.A."/>
            <person name="Jospin G."/>
            <person name="Eisen J.A."/>
        </authorList>
    </citation>
    <scope>NUCLEOTIDE SEQUENCE [LARGE SCALE GENOMIC DNA]</scope>
    <source>
        <strain evidence="2 3">H72</strain>
    </source>
</reference>